<feature type="non-terminal residue" evidence="2">
    <location>
        <position position="1"/>
    </location>
</feature>
<dbReference type="STRING" id="1858805.M5GEU3"/>
<evidence type="ECO:0000256" key="1">
    <source>
        <dbReference type="SAM" id="MobiDB-lite"/>
    </source>
</evidence>
<name>M5GEU3_DACPD</name>
<evidence type="ECO:0000313" key="3">
    <source>
        <dbReference type="Proteomes" id="UP000030653"/>
    </source>
</evidence>
<dbReference type="GeneID" id="63687311"/>
<dbReference type="OMA" id="EQPRHTH"/>
<dbReference type="Proteomes" id="UP000030653">
    <property type="component" value="Unassembled WGS sequence"/>
</dbReference>
<keyword evidence="3" id="KW-1185">Reference proteome</keyword>
<sequence length="359" mass="39674">MPPRRSPRQAAKQEAEKQPESLSTLKEAQNAFVNALASRGRGGQIVEVVIPVRKKRKATTPEPAPSSPPAGREDAEEEEEENDDAPEPVSMKSGRKAAEDEAKKVKEFEQTTAAKRREANRKRDQTLKERADAQGGKRKRRTAGEDAENIPQVTLEEAASIPLPPSDGVDEEQISAEKRMERAMAEAAKEDEDEEADQPQEDQVILGTGDIEMDEHDDSATAVSGDAPEQPRHTHLDVIQEEEEPSEEPAPTAIPRQLPDHLFASAAAAISEALKKDTSQKKAKRAEKVKEKEQKRRRKDSMKDRVVGSRVVKVVPSHSLPDTGTKTGVAAARFVRQRLNLAKPQNGLKKQKNLKGWDR</sequence>
<feature type="compositionally biased region" description="Basic and acidic residues" evidence="1">
    <location>
        <begin position="175"/>
        <end position="188"/>
    </location>
</feature>
<reference evidence="2 3" key="1">
    <citation type="journal article" date="2012" name="Science">
        <title>The Paleozoic origin of enzymatic lignin decomposition reconstructed from 31 fungal genomes.</title>
        <authorList>
            <person name="Floudas D."/>
            <person name="Binder M."/>
            <person name="Riley R."/>
            <person name="Barry K."/>
            <person name="Blanchette R.A."/>
            <person name="Henrissat B."/>
            <person name="Martinez A.T."/>
            <person name="Otillar R."/>
            <person name="Spatafora J.W."/>
            <person name="Yadav J.S."/>
            <person name="Aerts A."/>
            <person name="Benoit I."/>
            <person name="Boyd A."/>
            <person name="Carlson A."/>
            <person name="Copeland A."/>
            <person name="Coutinho P.M."/>
            <person name="de Vries R.P."/>
            <person name="Ferreira P."/>
            <person name="Findley K."/>
            <person name="Foster B."/>
            <person name="Gaskell J."/>
            <person name="Glotzer D."/>
            <person name="Gorecki P."/>
            <person name="Heitman J."/>
            <person name="Hesse C."/>
            <person name="Hori C."/>
            <person name="Igarashi K."/>
            <person name="Jurgens J.A."/>
            <person name="Kallen N."/>
            <person name="Kersten P."/>
            <person name="Kohler A."/>
            <person name="Kuees U."/>
            <person name="Kumar T.K.A."/>
            <person name="Kuo A."/>
            <person name="LaButti K."/>
            <person name="Larrondo L.F."/>
            <person name="Lindquist E."/>
            <person name="Ling A."/>
            <person name="Lombard V."/>
            <person name="Lucas S."/>
            <person name="Lundell T."/>
            <person name="Martin R."/>
            <person name="McLaughlin D.J."/>
            <person name="Morgenstern I."/>
            <person name="Morin E."/>
            <person name="Murat C."/>
            <person name="Nagy L.G."/>
            <person name="Nolan M."/>
            <person name="Ohm R.A."/>
            <person name="Patyshakuliyeva A."/>
            <person name="Rokas A."/>
            <person name="Ruiz-Duenas F.J."/>
            <person name="Sabat G."/>
            <person name="Salamov A."/>
            <person name="Samejima M."/>
            <person name="Schmutz J."/>
            <person name="Slot J.C."/>
            <person name="St John F."/>
            <person name="Stenlid J."/>
            <person name="Sun H."/>
            <person name="Sun S."/>
            <person name="Syed K."/>
            <person name="Tsang A."/>
            <person name="Wiebenga A."/>
            <person name="Young D."/>
            <person name="Pisabarro A."/>
            <person name="Eastwood D.C."/>
            <person name="Martin F."/>
            <person name="Cullen D."/>
            <person name="Grigoriev I.V."/>
            <person name="Hibbett D.S."/>
        </authorList>
    </citation>
    <scope>NUCLEOTIDE SEQUENCE [LARGE SCALE GENOMIC DNA]</scope>
    <source>
        <strain evidence="2 3">DJM-731 SS1</strain>
    </source>
</reference>
<dbReference type="OrthoDB" id="3253399at2759"/>
<feature type="region of interest" description="Disordered" evidence="1">
    <location>
        <begin position="37"/>
        <end position="325"/>
    </location>
</feature>
<gene>
    <name evidence="2" type="ORF">DACRYDRAFT_21134</name>
</gene>
<feature type="compositionally biased region" description="Acidic residues" evidence="1">
    <location>
        <begin position="189"/>
        <end position="200"/>
    </location>
</feature>
<dbReference type="EMBL" id="JH795859">
    <property type="protein sequence ID" value="EJU03598.1"/>
    <property type="molecule type" value="Genomic_DNA"/>
</dbReference>
<dbReference type="AlphaFoldDB" id="M5GEU3"/>
<feature type="compositionally biased region" description="Basic and acidic residues" evidence="1">
    <location>
        <begin position="273"/>
        <end position="294"/>
    </location>
</feature>
<feature type="compositionally biased region" description="Basic and acidic residues" evidence="1">
    <location>
        <begin position="96"/>
        <end position="132"/>
    </location>
</feature>
<evidence type="ECO:0000313" key="2">
    <source>
        <dbReference type="EMBL" id="EJU03598.1"/>
    </source>
</evidence>
<dbReference type="HOGENOM" id="CLU_772853_0_0_1"/>
<feature type="compositionally biased region" description="Acidic residues" evidence="1">
    <location>
        <begin position="74"/>
        <end position="86"/>
    </location>
</feature>
<protein>
    <submittedName>
        <fullName evidence="2">Uncharacterized protein</fullName>
    </submittedName>
</protein>
<feature type="compositionally biased region" description="Basic and acidic residues" evidence="1">
    <location>
        <begin position="229"/>
        <end position="238"/>
    </location>
</feature>
<dbReference type="RefSeq" id="XP_040630492.1">
    <property type="nucleotide sequence ID" value="XM_040772249.1"/>
</dbReference>
<accession>M5GEU3</accession>
<feature type="region of interest" description="Disordered" evidence="1">
    <location>
        <begin position="1"/>
        <end position="23"/>
    </location>
</feature>
<proteinExistence type="predicted"/>
<organism evidence="2 3">
    <name type="scientific">Dacryopinax primogenitus (strain DJM 731)</name>
    <name type="common">Brown rot fungus</name>
    <dbReference type="NCBI Taxonomy" id="1858805"/>
    <lineage>
        <taxon>Eukaryota</taxon>
        <taxon>Fungi</taxon>
        <taxon>Dikarya</taxon>
        <taxon>Basidiomycota</taxon>
        <taxon>Agaricomycotina</taxon>
        <taxon>Dacrymycetes</taxon>
        <taxon>Dacrymycetales</taxon>
        <taxon>Dacrymycetaceae</taxon>
        <taxon>Dacryopinax</taxon>
    </lineage>
</organism>